<evidence type="ECO:0000313" key="4">
    <source>
        <dbReference type="Proteomes" id="UP000198609"/>
    </source>
</evidence>
<dbReference type="InterPro" id="IPR051785">
    <property type="entry name" value="MMCE/EMCE_epimerase"/>
</dbReference>
<gene>
    <name evidence="3" type="ORF">SAMN04490356_0021</name>
</gene>
<dbReference type="GO" id="GO:0046872">
    <property type="term" value="F:metal ion binding"/>
    <property type="evidence" value="ECO:0007669"/>
    <property type="project" value="UniProtKB-KW"/>
</dbReference>
<dbReference type="PANTHER" id="PTHR43048:SF5">
    <property type="entry name" value="BLR5325 PROTEIN"/>
    <property type="match status" value="1"/>
</dbReference>
<dbReference type="PROSITE" id="PS51819">
    <property type="entry name" value="VOC"/>
    <property type="match status" value="1"/>
</dbReference>
<feature type="domain" description="VOC" evidence="2">
    <location>
        <begin position="4"/>
        <end position="142"/>
    </location>
</feature>
<evidence type="ECO:0000259" key="2">
    <source>
        <dbReference type="PROSITE" id="PS51819"/>
    </source>
</evidence>
<dbReference type="GO" id="GO:0004493">
    <property type="term" value="F:methylmalonyl-CoA epimerase activity"/>
    <property type="evidence" value="ECO:0007669"/>
    <property type="project" value="TreeGrafter"/>
</dbReference>
<accession>A0A1H4I7X3</accession>
<dbReference type="GO" id="GO:0046491">
    <property type="term" value="P:L-methylmalonyl-CoA metabolic process"/>
    <property type="evidence" value="ECO:0007669"/>
    <property type="project" value="TreeGrafter"/>
</dbReference>
<dbReference type="Proteomes" id="UP000198609">
    <property type="component" value="Unassembled WGS sequence"/>
</dbReference>
<keyword evidence="3" id="KW-0223">Dioxygenase</keyword>
<protein>
    <submittedName>
        <fullName evidence="3">Catechol 2,3-dioxygenase</fullName>
    </submittedName>
</protein>
<dbReference type="InterPro" id="IPR029068">
    <property type="entry name" value="Glyas_Bleomycin-R_OHBP_Dase"/>
</dbReference>
<evidence type="ECO:0000256" key="1">
    <source>
        <dbReference type="ARBA" id="ARBA00022723"/>
    </source>
</evidence>
<dbReference type="InterPro" id="IPR037523">
    <property type="entry name" value="VOC_core"/>
</dbReference>
<dbReference type="SUPFAM" id="SSF54593">
    <property type="entry name" value="Glyoxalase/Bleomycin resistance protein/Dihydroxybiphenyl dioxygenase"/>
    <property type="match status" value="1"/>
</dbReference>
<proteinExistence type="predicted"/>
<dbReference type="PANTHER" id="PTHR43048">
    <property type="entry name" value="METHYLMALONYL-COA EPIMERASE"/>
    <property type="match status" value="1"/>
</dbReference>
<dbReference type="InterPro" id="IPR004360">
    <property type="entry name" value="Glyas_Fos-R_dOase_dom"/>
</dbReference>
<keyword evidence="3" id="KW-0560">Oxidoreductase</keyword>
<dbReference type="CDD" id="cd08353">
    <property type="entry name" value="VOC_like"/>
    <property type="match status" value="1"/>
</dbReference>
<sequence>MIYRMDHVGVVVEDLAAAVAFFVELGLELEGEAAVEGEWVDQLVGLNGVRADIAFVRTPDGHGRVELSTFHTPVATSPAPREPVNTPGIPRLTFVVDAVDAVLDRLRAHGAELVGEVAQYGDTYRYCYVRGPAGVIIGLVEELS</sequence>
<dbReference type="GO" id="GO:0051213">
    <property type="term" value="F:dioxygenase activity"/>
    <property type="evidence" value="ECO:0007669"/>
    <property type="project" value="UniProtKB-KW"/>
</dbReference>
<reference evidence="4" key="1">
    <citation type="submission" date="2016-10" db="EMBL/GenBank/DDBJ databases">
        <authorList>
            <person name="Varghese N."/>
            <person name="Submissions S."/>
        </authorList>
    </citation>
    <scope>NUCLEOTIDE SEQUENCE [LARGE SCALE GENOMIC DNA]</scope>
    <source>
        <strain evidence="4">DSM 40318</strain>
    </source>
</reference>
<keyword evidence="4" id="KW-1185">Reference proteome</keyword>
<dbReference type="Pfam" id="PF00903">
    <property type="entry name" value="Glyoxalase"/>
    <property type="match status" value="1"/>
</dbReference>
<organism evidence="3 4">
    <name type="scientific">Streptomyces melanosporofaciens</name>
    <dbReference type="NCBI Taxonomy" id="67327"/>
    <lineage>
        <taxon>Bacteria</taxon>
        <taxon>Bacillati</taxon>
        <taxon>Actinomycetota</taxon>
        <taxon>Actinomycetes</taxon>
        <taxon>Kitasatosporales</taxon>
        <taxon>Streptomycetaceae</taxon>
        <taxon>Streptomyces</taxon>
        <taxon>Streptomyces violaceusniger group</taxon>
    </lineage>
</organism>
<evidence type="ECO:0000313" key="3">
    <source>
        <dbReference type="EMBL" id="SEB29362.1"/>
    </source>
</evidence>
<keyword evidence="1" id="KW-0479">Metal-binding</keyword>
<dbReference type="AlphaFoldDB" id="A0A1H4I7X3"/>
<dbReference type="Gene3D" id="3.10.180.10">
    <property type="entry name" value="2,3-Dihydroxybiphenyl 1,2-Dioxygenase, domain 1"/>
    <property type="match status" value="1"/>
</dbReference>
<dbReference type="EMBL" id="FNST01000001">
    <property type="protein sequence ID" value="SEB29362.1"/>
    <property type="molecule type" value="Genomic_DNA"/>
</dbReference>
<name>A0A1H4I7X3_STRMJ</name>